<dbReference type="Gene3D" id="2.40.128.20">
    <property type="match status" value="1"/>
</dbReference>
<dbReference type="STRING" id="1641165.XM38_08465"/>
<evidence type="ECO:0000313" key="5">
    <source>
        <dbReference type="Proteomes" id="UP000191901"/>
    </source>
</evidence>
<reference evidence="4 5" key="1">
    <citation type="journal article" date="2016" name="Biochim. Biophys. Acta">
        <title>Characterization of red-shifted phycobilisomes isolated from the chlorophyll f-containing cyanobacterium Halomicronema hongdechloris.</title>
        <authorList>
            <person name="Li Y."/>
            <person name="Lin Y."/>
            <person name="Garvey C.J."/>
            <person name="Birch D."/>
            <person name="Corkery R.W."/>
            <person name="Loughlin P.C."/>
            <person name="Scheer H."/>
            <person name="Willows R.D."/>
            <person name="Chen M."/>
        </authorList>
    </citation>
    <scope>NUCLEOTIDE SEQUENCE [LARGE SCALE GENOMIC DNA]</scope>
    <source>
        <strain evidence="4 5">C2206</strain>
    </source>
</reference>
<protein>
    <recommendedName>
        <fullName evidence="3">Chromophore lyase CpcS/CpeS</fullName>
        <ecNumber evidence="3">4.-.-.-</ecNumber>
    </recommendedName>
</protein>
<evidence type="ECO:0000256" key="3">
    <source>
        <dbReference type="HAMAP-Rule" id="MF_01459"/>
    </source>
</evidence>
<gene>
    <name evidence="4" type="primary">cpcS_5</name>
    <name evidence="3" type="synonym">cpcS</name>
    <name evidence="4" type="ORF">XM38_028280</name>
</gene>
<dbReference type="InterPro" id="IPR012674">
    <property type="entry name" value="Calycin"/>
</dbReference>
<dbReference type="RefSeq" id="WP_080807656.1">
    <property type="nucleotide sequence ID" value="NZ_CP021983.2"/>
</dbReference>
<evidence type="ECO:0000256" key="2">
    <source>
        <dbReference type="ARBA" id="ARBA00023239"/>
    </source>
</evidence>
<dbReference type="KEGG" id="hhg:XM38_028280"/>
<comment type="similarity">
    <text evidence="1 3">Belongs to the CpcS/CpeS biliprotein lyase family.</text>
</comment>
<dbReference type="GO" id="GO:0016829">
    <property type="term" value="F:lyase activity"/>
    <property type="evidence" value="ECO:0007669"/>
    <property type="project" value="UniProtKB-KW"/>
</dbReference>
<dbReference type="Proteomes" id="UP000191901">
    <property type="component" value="Chromosome"/>
</dbReference>
<dbReference type="EC" id="4.-.-.-" evidence="3"/>
<evidence type="ECO:0000313" key="4">
    <source>
        <dbReference type="EMBL" id="ASC71874.1"/>
    </source>
</evidence>
<evidence type="ECO:0000256" key="1">
    <source>
        <dbReference type="ARBA" id="ARBA00010681"/>
    </source>
</evidence>
<name>A0A1Z3HNI6_9CYAN</name>
<dbReference type="Pfam" id="PF09367">
    <property type="entry name" value="CpeS"/>
    <property type="match status" value="1"/>
</dbReference>
<sequence>MNVMDFFQLSTGKWRSQRTTHHLPFQRAETGDSEIEVEALAATHPKIIEICEFHQVDSSLAVGGALASWQGSMAWDREGENHEGTILFALVPDVDNRRQGRLLRDRGYLEIVPVIGRYHMDNEDGLVLSTEYETMSSVERLWFISPNLRLRAGIVKSFGGFSTASFCAETRIGSDQDNLTRTELMPENMQAAWQAQQPYSVWGW</sequence>
<accession>A0A1Z3HNI6</accession>
<proteinExistence type="inferred from homology"/>
<dbReference type="EMBL" id="CP021983">
    <property type="protein sequence ID" value="ASC71874.1"/>
    <property type="molecule type" value="Genomic_DNA"/>
</dbReference>
<keyword evidence="5" id="KW-1185">Reference proteome</keyword>
<organism evidence="4 5">
    <name type="scientific">Halomicronema hongdechloris C2206</name>
    <dbReference type="NCBI Taxonomy" id="1641165"/>
    <lineage>
        <taxon>Bacteria</taxon>
        <taxon>Bacillati</taxon>
        <taxon>Cyanobacteriota</taxon>
        <taxon>Cyanophyceae</taxon>
        <taxon>Nodosilineales</taxon>
        <taxon>Nodosilineaceae</taxon>
        <taxon>Halomicronema</taxon>
    </lineage>
</organism>
<comment type="function">
    <text evidence="3">Covalently attaches a chromophore to Cys residue(s) of phycobiliproteins.</text>
</comment>
<dbReference type="OrthoDB" id="554080at2"/>
<dbReference type="GO" id="GO:0017006">
    <property type="term" value="P:protein-tetrapyrrole linkage"/>
    <property type="evidence" value="ECO:0007669"/>
    <property type="project" value="UniProtKB-UniRule"/>
</dbReference>
<dbReference type="CDD" id="cd19433">
    <property type="entry name" value="lipocalin_CpcS-CpeS"/>
    <property type="match status" value="1"/>
</dbReference>
<keyword evidence="2 3" id="KW-0456">Lyase</keyword>
<dbReference type="AlphaFoldDB" id="A0A1Z3HNI6"/>
<dbReference type="HAMAP" id="MF_01459">
    <property type="entry name" value="Chrphore_lyase_CpxS"/>
    <property type="match status" value="1"/>
</dbReference>
<dbReference type="InterPro" id="IPR018536">
    <property type="entry name" value="CpcS/CpeS"/>
</dbReference>